<protein>
    <recommendedName>
        <fullName evidence="1">DUF6998 domain-containing protein</fullName>
    </recommendedName>
</protein>
<reference evidence="3" key="1">
    <citation type="submission" date="2016-10" db="EMBL/GenBank/DDBJ databases">
        <authorList>
            <person name="Varghese N."/>
            <person name="Submissions S."/>
        </authorList>
    </citation>
    <scope>NUCLEOTIDE SEQUENCE [LARGE SCALE GENOMIC DNA]</scope>
    <source>
        <strain evidence="3">DSM 21424</strain>
    </source>
</reference>
<gene>
    <name evidence="2" type="ORF">SAMN04488567_2362</name>
</gene>
<dbReference type="OrthoDB" id="7503989at2"/>
<dbReference type="STRING" id="521013.SAMN04488567_2362"/>
<accession>A0A1G7EZA3</accession>
<feature type="domain" description="DUF6998" evidence="1">
    <location>
        <begin position="16"/>
        <end position="154"/>
    </location>
</feature>
<organism evidence="2 3">
    <name type="scientific">Limimaricola pyoseonensis</name>
    <dbReference type="NCBI Taxonomy" id="521013"/>
    <lineage>
        <taxon>Bacteria</taxon>
        <taxon>Pseudomonadati</taxon>
        <taxon>Pseudomonadota</taxon>
        <taxon>Alphaproteobacteria</taxon>
        <taxon>Rhodobacterales</taxon>
        <taxon>Paracoccaceae</taxon>
        <taxon>Limimaricola</taxon>
    </lineage>
</organism>
<dbReference type="Proteomes" id="UP000198922">
    <property type="component" value="Unassembled WGS sequence"/>
</dbReference>
<evidence type="ECO:0000313" key="3">
    <source>
        <dbReference type="Proteomes" id="UP000198922"/>
    </source>
</evidence>
<dbReference type="EMBL" id="FNAT01000003">
    <property type="protein sequence ID" value="SDE69070.1"/>
    <property type="molecule type" value="Genomic_DNA"/>
</dbReference>
<proteinExistence type="predicted"/>
<dbReference type="Pfam" id="PF22522">
    <property type="entry name" value="DUF6998"/>
    <property type="match status" value="1"/>
</dbReference>
<evidence type="ECO:0000313" key="2">
    <source>
        <dbReference type="EMBL" id="SDE69070.1"/>
    </source>
</evidence>
<dbReference type="InterPro" id="IPR054267">
    <property type="entry name" value="DUF6998"/>
</dbReference>
<sequence length="161" mass="17849">MNAPSRKFELPEVVADLVAARNRLREYFSSSGLDFTLDGNLVGDIGEALAVLLFEIELVEKRGHAGVDGYARDGRSVQVKATGTKRGPAFRDIETKADHLIFFDLNFDECQGEVVFNGPEHYATSYLPQRFSGQRMLTAEKIRIADSMVPDGTRLAIGRLK</sequence>
<evidence type="ECO:0000259" key="1">
    <source>
        <dbReference type="Pfam" id="PF22522"/>
    </source>
</evidence>
<name>A0A1G7EZA3_9RHOB</name>
<keyword evidence="3" id="KW-1185">Reference proteome</keyword>
<dbReference type="AlphaFoldDB" id="A0A1G7EZA3"/>